<evidence type="ECO:0000313" key="3">
    <source>
        <dbReference type="Proteomes" id="UP000069272"/>
    </source>
</evidence>
<dbReference type="InterPro" id="IPR036273">
    <property type="entry name" value="CRAL/TRIO_N_dom_sf"/>
</dbReference>
<dbReference type="GO" id="GO:1902936">
    <property type="term" value="F:phosphatidylinositol bisphosphate binding"/>
    <property type="evidence" value="ECO:0007669"/>
    <property type="project" value="TreeGrafter"/>
</dbReference>
<organism evidence="2 3">
    <name type="scientific">Anopheles albimanus</name>
    <name type="common">New world malaria mosquito</name>
    <dbReference type="NCBI Taxonomy" id="7167"/>
    <lineage>
        <taxon>Eukaryota</taxon>
        <taxon>Metazoa</taxon>
        <taxon>Ecdysozoa</taxon>
        <taxon>Arthropoda</taxon>
        <taxon>Hexapoda</taxon>
        <taxon>Insecta</taxon>
        <taxon>Pterygota</taxon>
        <taxon>Neoptera</taxon>
        <taxon>Endopterygota</taxon>
        <taxon>Diptera</taxon>
        <taxon>Nematocera</taxon>
        <taxon>Culicoidea</taxon>
        <taxon>Culicidae</taxon>
        <taxon>Anophelinae</taxon>
        <taxon>Anopheles</taxon>
    </lineage>
</organism>
<dbReference type="VEuPathDB" id="VectorBase:AALB000427"/>
<dbReference type="InterPro" id="IPR011074">
    <property type="entry name" value="CRAL/TRIO_N_dom"/>
</dbReference>
<dbReference type="AlphaFoldDB" id="A0A182F1U7"/>
<dbReference type="VEuPathDB" id="VectorBase:AALB20_035391"/>
<proteinExistence type="predicted"/>
<feature type="domain" description="CRAL-TRIO" evidence="1">
    <location>
        <begin position="115"/>
        <end position="277"/>
    </location>
</feature>
<dbReference type="CDD" id="cd00170">
    <property type="entry name" value="SEC14"/>
    <property type="match status" value="2"/>
</dbReference>
<protein>
    <recommendedName>
        <fullName evidence="1">CRAL-TRIO domain-containing protein</fullName>
    </recommendedName>
</protein>
<dbReference type="Gene3D" id="1.10.8.20">
    <property type="entry name" value="N-terminal domain of phosphatidylinositol transfer protein sec14p"/>
    <property type="match status" value="2"/>
</dbReference>
<dbReference type="Pfam" id="PF00650">
    <property type="entry name" value="CRAL_TRIO"/>
    <property type="match status" value="2"/>
</dbReference>
<name>A0A182F1U7_ANOAL</name>
<dbReference type="Gene3D" id="1.20.5.1200">
    <property type="entry name" value="Alpha-tocopherol transfer"/>
    <property type="match status" value="2"/>
</dbReference>
<dbReference type="PANTHER" id="PTHR10174">
    <property type="entry name" value="ALPHA-TOCOPHEROL TRANSFER PROTEIN-RELATED"/>
    <property type="match status" value="1"/>
</dbReference>
<sequence length="655" mass="75120">MALKLDELRTPRIDFGKGIELSLDLEEYTDEAAKKKAAEELRETPEVVLASVKQLRELIRAEKELLVPVDEDAFLKRFLRPKKYYPDSTFEMMKAYYKLKQKEDSILSGLSTELLADVFADRLVQILPKRDQHGRRIMYLEMGGKWNCSKIPSLMLIRATNMLMDAIGREPRTQLHGIVFIVNFDNLSFSHIGQFAPKFVKTIVDFGQRNSPFRVKGIHIINNARMFNFLFKVFKPFLGKKWSQRIYLHATDKQSLHQHIDPASLPSFLDGTYELPEYDGSVVGQLLDCYKDYWEESPAPAAVPTNYVVWHLSNELSGQEPASPTYIDSRVRSIDRARSSLLFVCCAPACLPSFCDLSQILSSVLVAHLTMSGPFDIDLSPPTAELLEIAKNELRETPEVRAAAIEELRKLLKASDLSFPDDDDFLLIYLRPTKFYPESALKLMRNVAEFNKTYKDLLNNLMPADVKDVFVEHGLINIFTNRDQSGRRMMVVHMGELWNTKQVTEDQIFRALYTIQKLAVLEAATQINGVVVIYDFKGMGMGHVSAMSTSGAKRLLTFIQEACPLRMKAVHFVNEPMIFNMVWKLFKPFVKEKLNKRMFFHGEKMAKLHEHIHKEYLPSNYGGTLPALNYGGKDWYPAAEKHIDFIKKWNTCGFK</sequence>
<dbReference type="Proteomes" id="UP000069272">
    <property type="component" value="Chromosome 2L"/>
</dbReference>
<dbReference type="InterPro" id="IPR036865">
    <property type="entry name" value="CRAL-TRIO_dom_sf"/>
</dbReference>
<dbReference type="PRINTS" id="PR00180">
    <property type="entry name" value="CRETINALDHBP"/>
</dbReference>
<dbReference type="PANTHER" id="PTHR10174:SF212">
    <property type="entry name" value="MIP26555P1"/>
    <property type="match status" value="1"/>
</dbReference>
<evidence type="ECO:0000259" key="1">
    <source>
        <dbReference type="PROSITE" id="PS50191"/>
    </source>
</evidence>
<dbReference type="STRING" id="7167.A0A182F1U7"/>
<reference evidence="2" key="2">
    <citation type="submission" date="2022-08" db="UniProtKB">
        <authorList>
            <consortium name="EnsemblMetazoa"/>
        </authorList>
    </citation>
    <scope>IDENTIFICATION</scope>
    <source>
        <strain evidence="2">STECLA/ALBI9_A</strain>
    </source>
</reference>
<dbReference type="SUPFAM" id="SSF52087">
    <property type="entry name" value="CRAL/TRIO domain"/>
    <property type="match status" value="2"/>
</dbReference>
<reference evidence="2 3" key="1">
    <citation type="journal article" date="2017" name="G3 (Bethesda)">
        <title>The Physical Genome Mapping of Anopheles albimanus Corrected Scaffold Misassemblies and Identified Interarm Rearrangements in Genus Anopheles.</title>
        <authorList>
            <person name="Artemov G.N."/>
            <person name="Peery A.N."/>
            <person name="Jiang X."/>
            <person name="Tu Z."/>
            <person name="Stegniy V.N."/>
            <person name="Sharakhova M.V."/>
            <person name="Sharakhov I.V."/>
        </authorList>
    </citation>
    <scope>NUCLEOTIDE SEQUENCE [LARGE SCALE GENOMIC DNA]</scope>
    <source>
        <strain evidence="2 3">ALBI9_A</strain>
    </source>
</reference>
<dbReference type="InterPro" id="IPR001251">
    <property type="entry name" value="CRAL-TRIO_dom"/>
</dbReference>
<dbReference type="VEuPathDB" id="VectorBase:AALB20_030656"/>
<evidence type="ECO:0000313" key="2">
    <source>
        <dbReference type="EnsemblMetazoa" id="AALB000427-PA"/>
    </source>
</evidence>
<dbReference type="PROSITE" id="PS50191">
    <property type="entry name" value="CRAL_TRIO"/>
    <property type="match status" value="2"/>
</dbReference>
<dbReference type="Gene3D" id="3.40.525.10">
    <property type="entry name" value="CRAL-TRIO lipid binding domain"/>
    <property type="match status" value="2"/>
</dbReference>
<keyword evidence="3" id="KW-1185">Reference proteome</keyword>
<dbReference type="GO" id="GO:0016020">
    <property type="term" value="C:membrane"/>
    <property type="evidence" value="ECO:0007669"/>
    <property type="project" value="TreeGrafter"/>
</dbReference>
<accession>A0A182F1U7</accession>
<dbReference type="SUPFAM" id="SSF46938">
    <property type="entry name" value="CRAL/TRIO N-terminal domain"/>
    <property type="match status" value="2"/>
</dbReference>
<feature type="domain" description="CRAL-TRIO" evidence="1">
    <location>
        <begin position="466"/>
        <end position="629"/>
    </location>
</feature>
<dbReference type="EnsemblMetazoa" id="AALB000427-RA">
    <property type="protein sequence ID" value="AALB000427-PA"/>
    <property type="gene ID" value="AALB000427"/>
</dbReference>
<dbReference type="SMART" id="SM01100">
    <property type="entry name" value="CRAL_TRIO_N"/>
    <property type="match status" value="2"/>
</dbReference>
<dbReference type="SMART" id="SM00516">
    <property type="entry name" value="SEC14"/>
    <property type="match status" value="2"/>
</dbReference>